<reference evidence="1 2" key="1">
    <citation type="submission" date="2016-11" db="EMBL/GenBank/DDBJ databases">
        <authorList>
            <person name="Jaros S."/>
            <person name="Januszkiewicz K."/>
            <person name="Wedrychowicz H."/>
        </authorList>
    </citation>
    <scope>NUCLEOTIDE SEQUENCE [LARGE SCALE GENOMIC DNA]</scope>
    <source>
        <strain evidence="1 2">DSM 24574</strain>
    </source>
</reference>
<dbReference type="Proteomes" id="UP000184212">
    <property type="component" value="Unassembled WGS sequence"/>
</dbReference>
<dbReference type="EMBL" id="FQWQ01000001">
    <property type="protein sequence ID" value="SHG77101.1"/>
    <property type="molecule type" value="Genomic_DNA"/>
</dbReference>
<organism evidence="1 2">
    <name type="scientific">Chryseolinea serpens</name>
    <dbReference type="NCBI Taxonomy" id="947013"/>
    <lineage>
        <taxon>Bacteria</taxon>
        <taxon>Pseudomonadati</taxon>
        <taxon>Bacteroidota</taxon>
        <taxon>Cytophagia</taxon>
        <taxon>Cytophagales</taxon>
        <taxon>Fulvivirgaceae</taxon>
        <taxon>Chryseolinea</taxon>
    </lineage>
</organism>
<protein>
    <submittedName>
        <fullName evidence="1">Uncharacterized protein</fullName>
    </submittedName>
</protein>
<sequence length="44" mass="5089">MVNTLCFIQVAIRESRQLPSSFLNQKGESLSLQTETKVINYMRN</sequence>
<evidence type="ECO:0000313" key="2">
    <source>
        <dbReference type="Proteomes" id="UP000184212"/>
    </source>
</evidence>
<accession>A0A1M5MIS4</accession>
<evidence type="ECO:0000313" key="1">
    <source>
        <dbReference type="EMBL" id="SHG77101.1"/>
    </source>
</evidence>
<name>A0A1M5MIS4_9BACT</name>
<gene>
    <name evidence="1" type="ORF">SAMN04488109_1763</name>
</gene>
<dbReference type="AlphaFoldDB" id="A0A1M5MIS4"/>
<keyword evidence="2" id="KW-1185">Reference proteome</keyword>
<proteinExistence type="predicted"/>